<protein>
    <submittedName>
        <fullName evidence="3">DMT family transporter</fullName>
    </submittedName>
</protein>
<dbReference type="SUPFAM" id="SSF103481">
    <property type="entry name" value="Multidrug resistance efflux transporter EmrE"/>
    <property type="match status" value="2"/>
</dbReference>
<dbReference type="KEGG" id="taw:EI545_08945"/>
<evidence type="ECO:0000259" key="2">
    <source>
        <dbReference type="Pfam" id="PF00892"/>
    </source>
</evidence>
<dbReference type="OrthoDB" id="7818056at2"/>
<keyword evidence="1" id="KW-0472">Membrane</keyword>
<name>A0A3S8U5Q8_9RHOB</name>
<dbReference type="InterPro" id="IPR037185">
    <property type="entry name" value="EmrE-like"/>
</dbReference>
<dbReference type="InterPro" id="IPR000620">
    <property type="entry name" value="EamA_dom"/>
</dbReference>
<feature type="transmembrane region" description="Helical" evidence="1">
    <location>
        <begin position="124"/>
        <end position="142"/>
    </location>
</feature>
<dbReference type="PANTHER" id="PTHR22911">
    <property type="entry name" value="ACYL-MALONYL CONDENSING ENZYME-RELATED"/>
    <property type="match status" value="1"/>
</dbReference>
<dbReference type="GO" id="GO:0016020">
    <property type="term" value="C:membrane"/>
    <property type="evidence" value="ECO:0007669"/>
    <property type="project" value="InterPro"/>
</dbReference>
<feature type="transmembrane region" description="Helical" evidence="1">
    <location>
        <begin position="179"/>
        <end position="199"/>
    </location>
</feature>
<evidence type="ECO:0000313" key="3">
    <source>
        <dbReference type="EMBL" id="AZL58956.1"/>
    </source>
</evidence>
<proteinExistence type="predicted"/>
<reference evidence="3 4" key="1">
    <citation type="submission" date="2018-12" db="EMBL/GenBank/DDBJ databases">
        <title>Complete genome sequencing of Tabrizicola sp. K13M18.</title>
        <authorList>
            <person name="Bae J.-W."/>
        </authorList>
    </citation>
    <scope>NUCLEOTIDE SEQUENCE [LARGE SCALE GENOMIC DNA]</scope>
    <source>
        <strain evidence="3 4">K13M18</strain>
    </source>
</reference>
<feature type="transmembrane region" description="Helical" evidence="1">
    <location>
        <begin position="205"/>
        <end position="228"/>
    </location>
</feature>
<dbReference type="Proteomes" id="UP000282002">
    <property type="component" value="Chromosome"/>
</dbReference>
<organism evidence="3 4">
    <name type="scientific">Tabrizicola piscis</name>
    <dbReference type="NCBI Taxonomy" id="2494374"/>
    <lineage>
        <taxon>Bacteria</taxon>
        <taxon>Pseudomonadati</taxon>
        <taxon>Pseudomonadota</taxon>
        <taxon>Alphaproteobacteria</taxon>
        <taxon>Rhodobacterales</taxon>
        <taxon>Paracoccaceae</taxon>
        <taxon>Tabrizicola</taxon>
    </lineage>
</organism>
<keyword evidence="1" id="KW-1133">Transmembrane helix</keyword>
<evidence type="ECO:0000256" key="1">
    <source>
        <dbReference type="SAM" id="Phobius"/>
    </source>
</evidence>
<keyword evidence="1" id="KW-0812">Transmembrane</keyword>
<dbReference type="Pfam" id="PF00892">
    <property type="entry name" value="EamA"/>
    <property type="match status" value="2"/>
</dbReference>
<keyword evidence="4" id="KW-1185">Reference proteome</keyword>
<dbReference type="AlphaFoldDB" id="A0A3S8U5Q8"/>
<sequence length="321" mass="34447">MHSNLRGALLSLAAFGAYATHDVVVKLLGETYTSFQIMFYSGLMGFPLVTLMLMGDRRGGTLIPVHPWWSALRSVAAVATGVMGFFAFSQLPLATCYAIFFAMPLLITLMAIPMLGEKVGIRRGVAVMVGLLGVLIVLRPGGGEGFSIGHLAALGAAATGALTSVIVRKIGQQERSVVLMLYPMVLTFFAMGAMLPFVYVPMPVAHLGLTAVMAFLGMLGALGIIAAYRLAPAVIVAPMQYSQIIWAALYGWLFFDEGVDLYTGVGSAVIIASGIYIVLREGTPSVSQNRPVLESRSRMDTGTQPRISSWLRRFDRSNDTT</sequence>
<feature type="transmembrane region" description="Helical" evidence="1">
    <location>
        <begin position="148"/>
        <end position="167"/>
    </location>
</feature>
<evidence type="ECO:0000313" key="4">
    <source>
        <dbReference type="Proteomes" id="UP000282002"/>
    </source>
</evidence>
<feature type="transmembrane region" description="Helical" evidence="1">
    <location>
        <begin position="67"/>
        <end position="88"/>
    </location>
</feature>
<feature type="domain" description="EamA" evidence="2">
    <location>
        <begin position="148"/>
        <end position="278"/>
    </location>
</feature>
<feature type="domain" description="EamA" evidence="2">
    <location>
        <begin position="6"/>
        <end position="138"/>
    </location>
</feature>
<dbReference type="PANTHER" id="PTHR22911:SF135">
    <property type="entry name" value="BLR4310 PROTEIN"/>
    <property type="match status" value="1"/>
</dbReference>
<dbReference type="RefSeq" id="WP_125325154.1">
    <property type="nucleotide sequence ID" value="NZ_CP034328.1"/>
</dbReference>
<feature type="transmembrane region" description="Helical" evidence="1">
    <location>
        <begin position="35"/>
        <end position="55"/>
    </location>
</feature>
<feature type="transmembrane region" description="Helical" evidence="1">
    <location>
        <begin position="261"/>
        <end position="279"/>
    </location>
</feature>
<dbReference type="EMBL" id="CP034328">
    <property type="protein sequence ID" value="AZL58956.1"/>
    <property type="molecule type" value="Genomic_DNA"/>
</dbReference>
<feature type="transmembrane region" description="Helical" evidence="1">
    <location>
        <begin position="94"/>
        <end position="112"/>
    </location>
</feature>
<gene>
    <name evidence="3" type="ORF">EI545_08945</name>
</gene>
<accession>A0A3S8U5Q8</accession>
<feature type="transmembrane region" description="Helical" evidence="1">
    <location>
        <begin position="235"/>
        <end position="255"/>
    </location>
</feature>